<protein>
    <submittedName>
        <fullName evidence="1">Uncharacterized protein</fullName>
    </submittedName>
</protein>
<comment type="caution">
    <text evidence="1">The sequence shown here is derived from an EMBL/GenBank/DDBJ whole genome shotgun (WGS) entry which is preliminary data.</text>
</comment>
<dbReference type="Proteomes" id="UP000712281">
    <property type="component" value="Unassembled WGS sequence"/>
</dbReference>
<dbReference type="InterPro" id="IPR026728">
    <property type="entry name" value="BLTP3A/B"/>
</dbReference>
<dbReference type="AlphaFoldDB" id="A0A8S9H9H2"/>
<evidence type="ECO:0000313" key="1">
    <source>
        <dbReference type="EMBL" id="KAF2555741.1"/>
    </source>
</evidence>
<gene>
    <name evidence="1" type="ORF">F2Q68_00017068</name>
</gene>
<sequence length="189" mass="20723">MDPKDATVMDPPTSMLLLSIVPQLPGSGNINGQAIHASMGLPPALSVTPLLKLENWKSCNVQTEPVVVQIDKLDLVLEENPDADVTKGPSRRRLLRFLTGMYVCLNRGDVDPKSQQFFSLFMVSFKQSAEAAGRSLVSVLVDHVFLCIKDAEFQLDLLMQSLLFSRACVSDGESANYLTKILIGGVFLR</sequence>
<accession>A0A8S9H9H2</accession>
<dbReference type="PANTHER" id="PTHR22774:SF11">
    <property type="entry name" value="CHOREIN N-TERMINAL DOMAIN-CONTAINING PROTEIN"/>
    <property type="match status" value="1"/>
</dbReference>
<proteinExistence type="predicted"/>
<name>A0A8S9H9H2_BRACR</name>
<organism evidence="1 2">
    <name type="scientific">Brassica cretica</name>
    <name type="common">Mustard</name>
    <dbReference type="NCBI Taxonomy" id="69181"/>
    <lineage>
        <taxon>Eukaryota</taxon>
        <taxon>Viridiplantae</taxon>
        <taxon>Streptophyta</taxon>
        <taxon>Embryophyta</taxon>
        <taxon>Tracheophyta</taxon>
        <taxon>Spermatophyta</taxon>
        <taxon>Magnoliopsida</taxon>
        <taxon>eudicotyledons</taxon>
        <taxon>Gunneridae</taxon>
        <taxon>Pentapetalae</taxon>
        <taxon>rosids</taxon>
        <taxon>malvids</taxon>
        <taxon>Brassicales</taxon>
        <taxon>Brassicaceae</taxon>
        <taxon>Brassiceae</taxon>
        <taxon>Brassica</taxon>
    </lineage>
</organism>
<evidence type="ECO:0000313" key="2">
    <source>
        <dbReference type="Proteomes" id="UP000712281"/>
    </source>
</evidence>
<reference evidence="1" key="1">
    <citation type="submission" date="2019-12" db="EMBL/GenBank/DDBJ databases">
        <title>Genome sequencing and annotation of Brassica cretica.</title>
        <authorList>
            <person name="Studholme D.J."/>
            <person name="Sarris P.F."/>
        </authorList>
    </citation>
    <scope>NUCLEOTIDE SEQUENCE</scope>
    <source>
        <strain evidence="1">PFS-001/15</strain>
        <tissue evidence="1">Leaf</tissue>
    </source>
</reference>
<dbReference type="PANTHER" id="PTHR22774">
    <property type="entry name" value="CHOREIN N-TERMINAL DOMAIN-CONTAINING PROTEIN"/>
    <property type="match status" value="1"/>
</dbReference>
<dbReference type="EMBL" id="QGKW02001940">
    <property type="protein sequence ID" value="KAF2555741.1"/>
    <property type="molecule type" value="Genomic_DNA"/>
</dbReference>